<dbReference type="SUPFAM" id="SSF53649">
    <property type="entry name" value="Alkaline phosphatase-like"/>
    <property type="match status" value="1"/>
</dbReference>
<name>A0A934M4F2_9CLOT</name>
<dbReference type="EMBL" id="JAEEGB010000019">
    <property type="protein sequence ID" value="MBI6874197.1"/>
    <property type="molecule type" value="Genomic_DNA"/>
</dbReference>
<dbReference type="PANTHER" id="PTHR10151">
    <property type="entry name" value="ECTONUCLEOTIDE PYROPHOSPHATASE/PHOSPHODIESTERASE"/>
    <property type="match status" value="1"/>
</dbReference>
<proteinExistence type="predicted"/>
<dbReference type="InterPro" id="IPR002591">
    <property type="entry name" value="Phosphodiest/P_Trfase"/>
</dbReference>
<gene>
    <name evidence="1" type="ORF">I6U51_16050</name>
</gene>
<accession>A0A934M4F2</accession>
<dbReference type="GO" id="GO:0016787">
    <property type="term" value="F:hydrolase activity"/>
    <property type="evidence" value="ECO:0007669"/>
    <property type="project" value="UniProtKB-ARBA"/>
</dbReference>
<evidence type="ECO:0000313" key="2">
    <source>
        <dbReference type="Proteomes" id="UP000622687"/>
    </source>
</evidence>
<sequence length="270" mass="30909">MNKLILVVLDGLNYETGKSRMGFMNHLVEMKKAQFYKVVSALPSMSRPLYETILTGTNPIEHGITNNNINRRSKEESIFSIAKKAGLKTGAAAYHWVSELYNKSPFDYIEDRIQNDPTKNIQNGMFYFDDAYPDSHLFLDAEYIRKTYDPSFLLIHPMNIDLAGHLYSSDSKEYRKKAIEVDTVLANHIPIWMREGYHIIVTADHGMNKDYTHGGIEDDERHVPMWTIGEQFIDADCSEVNQLIIAPTICRILGVAPSEKMLKEKFIGLK</sequence>
<dbReference type="Proteomes" id="UP000622687">
    <property type="component" value="Unassembled WGS sequence"/>
</dbReference>
<dbReference type="InterPro" id="IPR017850">
    <property type="entry name" value="Alkaline_phosphatase_core_sf"/>
</dbReference>
<dbReference type="AlphaFoldDB" id="A0A934M4F2"/>
<dbReference type="PANTHER" id="PTHR10151:SF120">
    <property type="entry name" value="BIS(5'-ADENOSYL)-TRIPHOSPHATASE"/>
    <property type="match status" value="1"/>
</dbReference>
<keyword evidence="2" id="KW-1185">Reference proteome</keyword>
<evidence type="ECO:0000313" key="1">
    <source>
        <dbReference type="EMBL" id="MBI6874197.1"/>
    </source>
</evidence>
<comment type="caution">
    <text evidence="1">The sequence shown here is derived from an EMBL/GenBank/DDBJ whole genome shotgun (WGS) entry which is preliminary data.</text>
</comment>
<dbReference type="Pfam" id="PF01663">
    <property type="entry name" value="Phosphodiest"/>
    <property type="match status" value="1"/>
</dbReference>
<protein>
    <submittedName>
        <fullName evidence="1">Alkaline phosphatase family protein</fullName>
    </submittedName>
</protein>
<organism evidence="1 2">
    <name type="scientific">Clostridium aciditolerans</name>
    <dbReference type="NCBI Taxonomy" id="339861"/>
    <lineage>
        <taxon>Bacteria</taxon>
        <taxon>Bacillati</taxon>
        <taxon>Bacillota</taxon>
        <taxon>Clostridia</taxon>
        <taxon>Eubacteriales</taxon>
        <taxon>Clostridiaceae</taxon>
        <taxon>Clostridium</taxon>
    </lineage>
</organism>
<dbReference type="Gene3D" id="3.40.720.10">
    <property type="entry name" value="Alkaline Phosphatase, subunit A"/>
    <property type="match status" value="1"/>
</dbReference>
<reference evidence="1" key="1">
    <citation type="submission" date="2020-12" db="EMBL/GenBank/DDBJ databases">
        <title>Clostridium thailandense sp. nov., a novel acetogenic bacterium isolated from peat land soil in Thailand.</title>
        <authorList>
            <person name="Chaikitkaew S."/>
            <person name="Birkeland N.K."/>
        </authorList>
    </citation>
    <scope>NUCLEOTIDE SEQUENCE</scope>
    <source>
        <strain evidence="1">DSM 17425</strain>
    </source>
</reference>
<dbReference type="RefSeq" id="WP_211143601.1">
    <property type="nucleotide sequence ID" value="NZ_JAEEGB010000019.1"/>
</dbReference>